<dbReference type="Proteomes" id="UP000821837">
    <property type="component" value="Unassembled WGS sequence"/>
</dbReference>
<dbReference type="InterPro" id="IPR043183">
    <property type="entry name" value="DNJB2/6-like"/>
</dbReference>
<protein>
    <recommendedName>
        <fullName evidence="3">J domain-containing protein</fullName>
    </recommendedName>
</protein>
<dbReference type="PANTHER" id="PTHR45168:SF1">
    <property type="entry name" value="DNAJ HOMOLOG SUBFAMILY B MEMBER 2"/>
    <property type="match status" value="1"/>
</dbReference>
<dbReference type="PROSITE" id="PS50076">
    <property type="entry name" value="DNAJ_2"/>
    <property type="match status" value="1"/>
</dbReference>
<keyword evidence="1" id="KW-0143">Chaperone</keyword>
<dbReference type="CDD" id="cd06257">
    <property type="entry name" value="DnaJ"/>
    <property type="match status" value="1"/>
</dbReference>
<evidence type="ECO:0000313" key="4">
    <source>
        <dbReference type="EMBL" id="KAH7955928.1"/>
    </source>
</evidence>
<accession>A0A9D4SXN8</accession>
<evidence type="ECO:0000256" key="1">
    <source>
        <dbReference type="ARBA" id="ARBA00023186"/>
    </source>
</evidence>
<comment type="caution">
    <text evidence="4">The sequence shown here is derived from an EMBL/GenBank/DDBJ whole genome shotgun (WGS) entry which is preliminary data.</text>
</comment>
<dbReference type="InterPro" id="IPR001623">
    <property type="entry name" value="DnaJ_domain"/>
</dbReference>
<feature type="region of interest" description="Disordered" evidence="2">
    <location>
        <begin position="119"/>
        <end position="204"/>
    </location>
</feature>
<dbReference type="PANTHER" id="PTHR45168">
    <property type="entry name" value="DNAJ HOMOLOG SUBFAMILY B MEMBER 2"/>
    <property type="match status" value="1"/>
</dbReference>
<dbReference type="VEuPathDB" id="VectorBase:RSAN_052745"/>
<sequence>MASSSAPADYYELLGVSRSAGPEDIRQAYRRRALRWHPDKNPGRSEVAERRFKRLHEAYTVLSSTVDRAAYDRAHPARLPTVRQRLAQRFRANGSRQLFTLSLRHAEEVLQELIDKIRRPPSDDLGAQASKEKSVVGEDLSADQIPAGRARGRDFQEQGMEDGGVMSRSEDRRTAWLRSSATSSREAPVQASLPQSSSSSSSKDNVLLWESVSSSLDSLAGSRKTLRRFRSIAPVHVAGHHIDLTTLASGSESRLRPQATRQRREACSAVVRGPCSAQPKLSRSQPRPRPQKEPKPKAADGEASGGRRPVPQGCHREKPAAVSRGDCSSTDKCQRECAGAPSASTSSGFMVSVKTAMARTGVGVAKLCRFL</sequence>
<dbReference type="AlphaFoldDB" id="A0A9D4SXN8"/>
<evidence type="ECO:0000313" key="5">
    <source>
        <dbReference type="Proteomes" id="UP000821837"/>
    </source>
</evidence>
<dbReference type="GO" id="GO:0030544">
    <property type="term" value="F:Hsp70 protein binding"/>
    <property type="evidence" value="ECO:0007669"/>
    <property type="project" value="InterPro"/>
</dbReference>
<reference evidence="4" key="1">
    <citation type="journal article" date="2020" name="Cell">
        <title>Large-Scale Comparative Analyses of Tick Genomes Elucidate Their Genetic Diversity and Vector Capacities.</title>
        <authorList>
            <consortium name="Tick Genome and Microbiome Consortium (TIGMIC)"/>
            <person name="Jia N."/>
            <person name="Wang J."/>
            <person name="Shi W."/>
            <person name="Du L."/>
            <person name="Sun Y."/>
            <person name="Zhan W."/>
            <person name="Jiang J.F."/>
            <person name="Wang Q."/>
            <person name="Zhang B."/>
            <person name="Ji P."/>
            <person name="Bell-Sakyi L."/>
            <person name="Cui X.M."/>
            <person name="Yuan T.T."/>
            <person name="Jiang B.G."/>
            <person name="Yang W.F."/>
            <person name="Lam T.T."/>
            <person name="Chang Q.C."/>
            <person name="Ding S.J."/>
            <person name="Wang X.J."/>
            <person name="Zhu J.G."/>
            <person name="Ruan X.D."/>
            <person name="Zhao L."/>
            <person name="Wei J.T."/>
            <person name="Ye R.Z."/>
            <person name="Que T.C."/>
            <person name="Du C.H."/>
            <person name="Zhou Y.H."/>
            <person name="Cheng J.X."/>
            <person name="Dai P.F."/>
            <person name="Guo W.B."/>
            <person name="Han X.H."/>
            <person name="Huang E.J."/>
            <person name="Li L.F."/>
            <person name="Wei W."/>
            <person name="Gao Y.C."/>
            <person name="Liu J.Z."/>
            <person name="Shao H.Z."/>
            <person name="Wang X."/>
            <person name="Wang C.C."/>
            <person name="Yang T.C."/>
            <person name="Huo Q.B."/>
            <person name="Li W."/>
            <person name="Chen H.Y."/>
            <person name="Chen S.E."/>
            <person name="Zhou L.G."/>
            <person name="Ni X.B."/>
            <person name="Tian J.H."/>
            <person name="Sheng Y."/>
            <person name="Liu T."/>
            <person name="Pan Y.S."/>
            <person name="Xia L.Y."/>
            <person name="Li J."/>
            <person name="Zhao F."/>
            <person name="Cao W.C."/>
        </authorList>
    </citation>
    <scope>NUCLEOTIDE SEQUENCE</scope>
    <source>
        <strain evidence="4">Rsan-2018</strain>
    </source>
</reference>
<dbReference type="VEuPathDB" id="VectorBase:RSAN_039428"/>
<name>A0A9D4SXN8_RHISA</name>
<reference evidence="4" key="2">
    <citation type="submission" date="2021-09" db="EMBL/GenBank/DDBJ databases">
        <authorList>
            <person name="Jia N."/>
            <person name="Wang J."/>
            <person name="Shi W."/>
            <person name="Du L."/>
            <person name="Sun Y."/>
            <person name="Zhan W."/>
            <person name="Jiang J."/>
            <person name="Wang Q."/>
            <person name="Zhang B."/>
            <person name="Ji P."/>
            <person name="Sakyi L.B."/>
            <person name="Cui X."/>
            <person name="Yuan T."/>
            <person name="Jiang B."/>
            <person name="Yang W."/>
            <person name="Lam T.T.-Y."/>
            <person name="Chang Q."/>
            <person name="Ding S."/>
            <person name="Wang X."/>
            <person name="Zhu J."/>
            <person name="Ruan X."/>
            <person name="Zhao L."/>
            <person name="Wei J."/>
            <person name="Que T."/>
            <person name="Du C."/>
            <person name="Cheng J."/>
            <person name="Dai P."/>
            <person name="Han X."/>
            <person name="Huang E."/>
            <person name="Gao Y."/>
            <person name="Liu J."/>
            <person name="Shao H."/>
            <person name="Ye R."/>
            <person name="Li L."/>
            <person name="Wei W."/>
            <person name="Wang X."/>
            <person name="Wang C."/>
            <person name="Huo Q."/>
            <person name="Li W."/>
            <person name="Guo W."/>
            <person name="Chen H."/>
            <person name="Chen S."/>
            <person name="Zhou L."/>
            <person name="Zhou L."/>
            <person name="Ni X."/>
            <person name="Tian J."/>
            <person name="Zhou Y."/>
            <person name="Sheng Y."/>
            <person name="Liu T."/>
            <person name="Pan Y."/>
            <person name="Xia L."/>
            <person name="Li J."/>
            <person name="Zhao F."/>
            <person name="Cao W."/>
        </authorList>
    </citation>
    <scope>NUCLEOTIDE SEQUENCE</scope>
    <source>
        <strain evidence="4">Rsan-2018</strain>
        <tissue evidence="4">Larvae</tissue>
    </source>
</reference>
<dbReference type="EMBL" id="JABSTV010001250">
    <property type="protein sequence ID" value="KAH7955928.1"/>
    <property type="molecule type" value="Genomic_DNA"/>
</dbReference>
<dbReference type="Gene3D" id="1.10.287.110">
    <property type="entry name" value="DnaJ domain"/>
    <property type="match status" value="1"/>
</dbReference>
<dbReference type="SMART" id="SM00271">
    <property type="entry name" value="DnaJ"/>
    <property type="match status" value="1"/>
</dbReference>
<keyword evidence="5" id="KW-1185">Reference proteome</keyword>
<dbReference type="GO" id="GO:0051082">
    <property type="term" value="F:unfolded protein binding"/>
    <property type="evidence" value="ECO:0007669"/>
    <property type="project" value="InterPro"/>
</dbReference>
<dbReference type="InterPro" id="IPR036869">
    <property type="entry name" value="J_dom_sf"/>
</dbReference>
<organism evidence="4 5">
    <name type="scientific">Rhipicephalus sanguineus</name>
    <name type="common">Brown dog tick</name>
    <name type="synonym">Ixodes sanguineus</name>
    <dbReference type="NCBI Taxonomy" id="34632"/>
    <lineage>
        <taxon>Eukaryota</taxon>
        <taxon>Metazoa</taxon>
        <taxon>Ecdysozoa</taxon>
        <taxon>Arthropoda</taxon>
        <taxon>Chelicerata</taxon>
        <taxon>Arachnida</taxon>
        <taxon>Acari</taxon>
        <taxon>Parasitiformes</taxon>
        <taxon>Ixodida</taxon>
        <taxon>Ixodoidea</taxon>
        <taxon>Ixodidae</taxon>
        <taxon>Rhipicephalinae</taxon>
        <taxon>Rhipicephalus</taxon>
        <taxon>Rhipicephalus</taxon>
    </lineage>
</organism>
<gene>
    <name evidence="4" type="ORF">HPB52_005153</name>
</gene>
<dbReference type="SUPFAM" id="SSF46565">
    <property type="entry name" value="Chaperone J-domain"/>
    <property type="match status" value="1"/>
</dbReference>
<feature type="region of interest" description="Disordered" evidence="2">
    <location>
        <begin position="249"/>
        <end position="348"/>
    </location>
</feature>
<dbReference type="Pfam" id="PF00226">
    <property type="entry name" value="DnaJ"/>
    <property type="match status" value="1"/>
</dbReference>
<dbReference type="PRINTS" id="PR00625">
    <property type="entry name" value="JDOMAIN"/>
</dbReference>
<evidence type="ECO:0000256" key="2">
    <source>
        <dbReference type="SAM" id="MobiDB-lite"/>
    </source>
</evidence>
<feature type="domain" description="J" evidence="3">
    <location>
        <begin position="9"/>
        <end position="75"/>
    </location>
</feature>
<evidence type="ECO:0000259" key="3">
    <source>
        <dbReference type="PROSITE" id="PS50076"/>
    </source>
</evidence>
<feature type="compositionally biased region" description="Basic and acidic residues" evidence="2">
    <location>
        <begin position="290"/>
        <end position="300"/>
    </location>
</feature>
<proteinExistence type="predicted"/>